<keyword evidence="5" id="KW-0547">Nucleotide-binding</keyword>
<protein>
    <recommendedName>
        <fullName evidence="2">3'-phosphate/5'-hydroxy nucleic acid ligase</fullName>
        <ecNumber evidence="2">6.5.1.8</ecNumber>
    </recommendedName>
</protein>
<evidence type="ECO:0000256" key="9">
    <source>
        <dbReference type="ARBA" id="ARBA00047746"/>
    </source>
</evidence>
<evidence type="ECO:0000256" key="6">
    <source>
        <dbReference type="ARBA" id="ARBA00022800"/>
    </source>
</evidence>
<evidence type="ECO:0000256" key="7">
    <source>
        <dbReference type="ARBA" id="ARBA00023134"/>
    </source>
</evidence>
<evidence type="ECO:0000256" key="5">
    <source>
        <dbReference type="ARBA" id="ARBA00022741"/>
    </source>
</evidence>
<evidence type="ECO:0000313" key="11">
    <source>
        <dbReference type="Proteomes" id="UP001548189"/>
    </source>
</evidence>
<evidence type="ECO:0000256" key="1">
    <source>
        <dbReference type="ARBA" id="ARBA00001936"/>
    </source>
</evidence>
<evidence type="ECO:0000256" key="8">
    <source>
        <dbReference type="ARBA" id="ARBA00023211"/>
    </source>
</evidence>
<sequence length="212" mass="23379">MGNYIQNLSESVSLVTDLDTWIEGKAIQQLEKTANLQGIIKAVGMPDLHPGRGYPIGAAFLSKNKIYPALVGNDIGCGMSLWSTDLALRKINLDKFEKRLINIDGAIDDKWCGYVNAQLAAKRLQKSGFEQALGTIGGGNHFAELQQVDKVLDEIAFNNLAINRNALILLVYSGSRGFGESILRKHIEQFNHDGAVRVFKGLDFNELDFKNV</sequence>
<dbReference type="Pfam" id="PF01139">
    <property type="entry name" value="RtcB"/>
    <property type="match status" value="2"/>
</dbReference>
<dbReference type="PANTHER" id="PTHR11118:SF1">
    <property type="entry name" value="RNA-SPLICING LIGASE RTCB HOMOLOG"/>
    <property type="match status" value="1"/>
</dbReference>
<name>A0ABV2BZ16_9GAMM</name>
<dbReference type="InterPro" id="IPR001233">
    <property type="entry name" value="RtcB"/>
</dbReference>
<dbReference type="PANTHER" id="PTHR11118">
    <property type="entry name" value="RNA-SPLICING LIGASE RTCB HOMOLOG"/>
    <property type="match status" value="1"/>
</dbReference>
<reference evidence="10 11" key="1">
    <citation type="submission" date="2024-06" db="EMBL/GenBank/DDBJ databases">
        <authorList>
            <person name="Li F."/>
        </authorList>
    </citation>
    <scope>NUCLEOTIDE SEQUENCE [LARGE SCALE GENOMIC DNA]</scope>
    <source>
        <strain evidence="10 11">GXAS 311</strain>
    </source>
</reference>
<keyword evidence="3" id="KW-0436">Ligase</keyword>
<evidence type="ECO:0000256" key="4">
    <source>
        <dbReference type="ARBA" id="ARBA00022723"/>
    </source>
</evidence>
<proteinExistence type="predicted"/>
<dbReference type="Gene3D" id="3.90.1860.10">
    <property type="entry name" value="tRNA-splicing ligase RtcB"/>
    <property type="match status" value="1"/>
</dbReference>
<keyword evidence="11" id="KW-1185">Reference proteome</keyword>
<evidence type="ECO:0000313" key="10">
    <source>
        <dbReference type="EMBL" id="MET1257173.1"/>
    </source>
</evidence>
<comment type="catalytic activity">
    <reaction evidence="9">
        <text>a 3'-end 3'-phospho-ribonucleotide-RNA + a 5'-end dephospho-ribonucleoside-RNA + GTP = a ribonucleotidyl-ribonucleotide-RNA + GMP + diphosphate</text>
        <dbReference type="Rhea" id="RHEA:68076"/>
        <dbReference type="Rhea" id="RHEA-COMP:10463"/>
        <dbReference type="Rhea" id="RHEA-COMP:13936"/>
        <dbReference type="Rhea" id="RHEA-COMP:17355"/>
        <dbReference type="ChEBI" id="CHEBI:33019"/>
        <dbReference type="ChEBI" id="CHEBI:37565"/>
        <dbReference type="ChEBI" id="CHEBI:58115"/>
        <dbReference type="ChEBI" id="CHEBI:83062"/>
        <dbReference type="ChEBI" id="CHEBI:138284"/>
        <dbReference type="ChEBI" id="CHEBI:173118"/>
        <dbReference type="EC" id="6.5.1.8"/>
    </reaction>
</comment>
<gene>
    <name evidence="10" type="ORF">ABVT43_18660</name>
</gene>
<organism evidence="10 11">
    <name type="scientific">Aliikangiella maris</name>
    <dbReference type="NCBI Taxonomy" id="3162458"/>
    <lineage>
        <taxon>Bacteria</taxon>
        <taxon>Pseudomonadati</taxon>
        <taxon>Pseudomonadota</taxon>
        <taxon>Gammaproteobacteria</taxon>
        <taxon>Oceanospirillales</taxon>
        <taxon>Pleioneaceae</taxon>
        <taxon>Aliikangiella</taxon>
    </lineage>
</organism>
<dbReference type="RefSeq" id="WP_353897755.1">
    <property type="nucleotide sequence ID" value="NZ_JBEVCJ010000038.1"/>
</dbReference>
<dbReference type="EMBL" id="JBEVCJ010000038">
    <property type="protein sequence ID" value="MET1257173.1"/>
    <property type="molecule type" value="Genomic_DNA"/>
</dbReference>
<evidence type="ECO:0000256" key="2">
    <source>
        <dbReference type="ARBA" id="ARBA00012726"/>
    </source>
</evidence>
<dbReference type="Proteomes" id="UP001548189">
    <property type="component" value="Unassembled WGS sequence"/>
</dbReference>
<dbReference type="EC" id="6.5.1.8" evidence="2"/>
<keyword evidence="6" id="KW-0692">RNA repair</keyword>
<accession>A0ABV2BZ16</accession>
<evidence type="ECO:0000256" key="3">
    <source>
        <dbReference type="ARBA" id="ARBA00022598"/>
    </source>
</evidence>
<keyword evidence="8" id="KW-0464">Manganese</keyword>
<dbReference type="SUPFAM" id="SSF103365">
    <property type="entry name" value="Hypothetical protein PH1602"/>
    <property type="match status" value="1"/>
</dbReference>
<comment type="caution">
    <text evidence="10">The sequence shown here is derived from an EMBL/GenBank/DDBJ whole genome shotgun (WGS) entry which is preliminary data.</text>
</comment>
<keyword evidence="7" id="KW-0342">GTP-binding</keyword>
<dbReference type="InterPro" id="IPR036025">
    <property type="entry name" value="RtcB-like_sf"/>
</dbReference>
<comment type="cofactor">
    <cofactor evidence="1">
        <name>Mn(2+)</name>
        <dbReference type="ChEBI" id="CHEBI:29035"/>
    </cofactor>
</comment>
<keyword evidence="4" id="KW-0479">Metal-binding</keyword>